<reference evidence="2" key="1">
    <citation type="journal article" date="2019" name="Sci. Rep.">
        <title>Draft genome of Tanacetum cinerariifolium, the natural source of mosquito coil.</title>
        <authorList>
            <person name="Yamashiro T."/>
            <person name="Shiraishi A."/>
            <person name="Satake H."/>
            <person name="Nakayama K."/>
        </authorList>
    </citation>
    <scope>NUCLEOTIDE SEQUENCE</scope>
</reference>
<evidence type="ECO:0000256" key="1">
    <source>
        <dbReference type="SAM" id="MobiDB-lite"/>
    </source>
</evidence>
<evidence type="ECO:0000313" key="2">
    <source>
        <dbReference type="EMBL" id="GFD11166.1"/>
    </source>
</evidence>
<protein>
    <submittedName>
        <fullName evidence="2">Uncharacterized protein</fullName>
    </submittedName>
</protein>
<sequence>GIVGKSGGVWWNEAGSGGSDVAGVAGK</sequence>
<gene>
    <name evidence="2" type="ORF">Tci_883135</name>
</gene>
<accession>A0A699TPS8</accession>
<dbReference type="AlphaFoldDB" id="A0A699TPS8"/>
<comment type="caution">
    <text evidence="2">The sequence shown here is derived from an EMBL/GenBank/DDBJ whole genome shotgun (WGS) entry which is preliminary data.</text>
</comment>
<organism evidence="2">
    <name type="scientific">Tanacetum cinerariifolium</name>
    <name type="common">Dalmatian daisy</name>
    <name type="synonym">Chrysanthemum cinerariifolium</name>
    <dbReference type="NCBI Taxonomy" id="118510"/>
    <lineage>
        <taxon>Eukaryota</taxon>
        <taxon>Viridiplantae</taxon>
        <taxon>Streptophyta</taxon>
        <taxon>Embryophyta</taxon>
        <taxon>Tracheophyta</taxon>
        <taxon>Spermatophyta</taxon>
        <taxon>Magnoliopsida</taxon>
        <taxon>eudicotyledons</taxon>
        <taxon>Gunneridae</taxon>
        <taxon>Pentapetalae</taxon>
        <taxon>asterids</taxon>
        <taxon>campanulids</taxon>
        <taxon>Asterales</taxon>
        <taxon>Asteraceae</taxon>
        <taxon>Asteroideae</taxon>
        <taxon>Anthemideae</taxon>
        <taxon>Anthemidinae</taxon>
        <taxon>Tanacetum</taxon>
    </lineage>
</organism>
<proteinExistence type="predicted"/>
<dbReference type="EMBL" id="BKCJ011257296">
    <property type="protein sequence ID" value="GFD11166.1"/>
    <property type="molecule type" value="Genomic_DNA"/>
</dbReference>
<feature type="non-terminal residue" evidence="2">
    <location>
        <position position="1"/>
    </location>
</feature>
<feature type="region of interest" description="Disordered" evidence="1">
    <location>
        <begin position="1"/>
        <end position="27"/>
    </location>
</feature>
<feature type="compositionally biased region" description="Gly residues" evidence="1">
    <location>
        <begin position="15"/>
        <end position="27"/>
    </location>
</feature>
<name>A0A699TPS8_TANCI</name>